<feature type="region of interest" description="Disordered" evidence="1">
    <location>
        <begin position="54"/>
        <end position="73"/>
    </location>
</feature>
<accession>A0ABT7GTV2</accession>
<dbReference type="EMBL" id="JASITI010000016">
    <property type="protein sequence ID" value="MDK9497052.1"/>
    <property type="molecule type" value="Genomic_DNA"/>
</dbReference>
<gene>
    <name evidence="2" type="ORF">QEZ40_001700</name>
</gene>
<evidence type="ECO:0000313" key="2">
    <source>
        <dbReference type="EMBL" id="MDK9497052.1"/>
    </source>
</evidence>
<name>A0ABT7GTV2_9ACTN</name>
<evidence type="ECO:0000256" key="1">
    <source>
        <dbReference type="SAM" id="MobiDB-lite"/>
    </source>
</evidence>
<sequence length="73" mass="7609">MEDENVIRVEVRGHETAAVAAAERIAELFLSSGAGRPQRTPGVETVVVVVHADVGRAPGEGGYAEPEEDGPEA</sequence>
<comment type="caution">
    <text evidence="2">The sequence shown here is derived from an EMBL/GenBank/DDBJ whole genome shotgun (WGS) entry which is preliminary data.</text>
</comment>
<organism evidence="2 3">
    <name type="scientific">Streptomyces katrae</name>
    <dbReference type="NCBI Taxonomy" id="68223"/>
    <lineage>
        <taxon>Bacteria</taxon>
        <taxon>Bacillati</taxon>
        <taxon>Actinomycetota</taxon>
        <taxon>Actinomycetes</taxon>
        <taxon>Kitasatosporales</taxon>
        <taxon>Streptomycetaceae</taxon>
        <taxon>Streptomyces</taxon>
    </lineage>
</organism>
<evidence type="ECO:0000313" key="3">
    <source>
        <dbReference type="Proteomes" id="UP001223390"/>
    </source>
</evidence>
<keyword evidence="3" id="KW-1185">Reference proteome</keyword>
<proteinExistence type="predicted"/>
<reference evidence="2 3" key="1">
    <citation type="submission" date="2023-05" db="EMBL/GenBank/DDBJ databases">
        <title>Sequencing and Assembly of Streptomyces sp. NP73.</title>
        <authorList>
            <person name="Konwar A.N."/>
            <person name="Saikia K."/>
            <person name="Thakur D."/>
        </authorList>
    </citation>
    <scope>NUCLEOTIDE SEQUENCE [LARGE SCALE GENOMIC DNA]</scope>
    <source>
        <strain evidence="2 3">NP73</strain>
    </source>
</reference>
<dbReference type="RefSeq" id="WP_285342878.1">
    <property type="nucleotide sequence ID" value="NZ_JASITI010000016.1"/>
</dbReference>
<dbReference type="Proteomes" id="UP001223390">
    <property type="component" value="Unassembled WGS sequence"/>
</dbReference>
<protein>
    <submittedName>
        <fullName evidence="2">Uncharacterized protein</fullName>
    </submittedName>
</protein>